<protein>
    <submittedName>
        <fullName evidence="7">Inorganic phosphate transporter, PiT family</fullName>
    </submittedName>
</protein>
<keyword evidence="5 6" id="KW-0472">Membrane</keyword>
<evidence type="ECO:0000256" key="6">
    <source>
        <dbReference type="SAM" id="Phobius"/>
    </source>
</evidence>
<accession>A0A1C6UQW7</accession>
<feature type="transmembrane region" description="Helical" evidence="6">
    <location>
        <begin position="226"/>
        <end position="245"/>
    </location>
</feature>
<gene>
    <name evidence="7" type="ORF">GA0070604_3409</name>
</gene>
<dbReference type="EMBL" id="FMHY01000002">
    <property type="protein sequence ID" value="SCL56418.1"/>
    <property type="molecule type" value="Genomic_DNA"/>
</dbReference>
<name>A0A1C6UQW7_9ACTN</name>
<evidence type="ECO:0000256" key="2">
    <source>
        <dbReference type="ARBA" id="ARBA00022448"/>
    </source>
</evidence>
<dbReference type="OrthoDB" id="2373967at2"/>
<dbReference type="InterPro" id="IPR001204">
    <property type="entry name" value="Phos_transporter"/>
</dbReference>
<feature type="transmembrane region" description="Helical" evidence="6">
    <location>
        <begin position="84"/>
        <end position="102"/>
    </location>
</feature>
<sequence>MVRVSTATAAALGVAALFAMFTGFNDAGVLVGIGVGAPGLRPAGALALLTTAVLAAPVLVGTAVATTLDGRLVPAGAPGPVSRVQILAGIGAAVAVTVLLAARRLPTSLTLALIGGIAGAGTGGGLVGGGGNAVDWAVVGGVLAAAAAAPLVGALVALLAARVVATLPPSPAERSGGAARRLCRLHRGGFAAACVAYGANDGQKMLAVYAVLLGGGPDRYARSPSALALIAACFMVGGLLGVRRLGGAGGGLVAARQDGLVVTELSSAGVVLGTAAVGAPVSMTQSMSGALVGAGLSRGARRVRWRKVLRLSQAWLLTLPAAFVVGGVCSAVAVSLVS</sequence>
<dbReference type="GO" id="GO:0035435">
    <property type="term" value="P:phosphate ion transmembrane transport"/>
    <property type="evidence" value="ECO:0007669"/>
    <property type="project" value="TreeGrafter"/>
</dbReference>
<feature type="transmembrane region" description="Helical" evidence="6">
    <location>
        <begin position="45"/>
        <end position="64"/>
    </location>
</feature>
<dbReference type="STRING" id="227316.GA0070604_3409"/>
<dbReference type="PANTHER" id="PTHR11101">
    <property type="entry name" value="PHOSPHATE TRANSPORTER"/>
    <property type="match status" value="1"/>
</dbReference>
<keyword evidence="2" id="KW-0813">Transport</keyword>
<feature type="transmembrane region" description="Helical" evidence="6">
    <location>
        <begin position="12"/>
        <end position="33"/>
    </location>
</feature>
<dbReference type="PANTHER" id="PTHR11101:SF80">
    <property type="entry name" value="PHOSPHATE TRANSPORTER"/>
    <property type="match status" value="1"/>
</dbReference>
<keyword evidence="3 6" id="KW-0812">Transmembrane</keyword>
<proteinExistence type="predicted"/>
<dbReference type="GO" id="GO:0005315">
    <property type="term" value="F:phosphate transmembrane transporter activity"/>
    <property type="evidence" value="ECO:0007669"/>
    <property type="project" value="InterPro"/>
</dbReference>
<evidence type="ECO:0000256" key="5">
    <source>
        <dbReference type="ARBA" id="ARBA00023136"/>
    </source>
</evidence>
<feature type="transmembrane region" description="Helical" evidence="6">
    <location>
        <begin position="136"/>
        <end position="161"/>
    </location>
</feature>
<dbReference type="GO" id="GO:0016020">
    <property type="term" value="C:membrane"/>
    <property type="evidence" value="ECO:0007669"/>
    <property type="project" value="UniProtKB-SubCell"/>
</dbReference>
<reference evidence="8" key="1">
    <citation type="submission" date="2016-06" db="EMBL/GenBank/DDBJ databases">
        <authorList>
            <person name="Varghese N."/>
            <person name="Submissions Spin"/>
        </authorList>
    </citation>
    <scope>NUCLEOTIDE SEQUENCE [LARGE SCALE GENOMIC DNA]</scope>
    <source>
        <strain evidence="8">DSM 44814</strain>
    </source>
</reference>
<evidence type="ECO:0000313" key="7">
    <source>
        <dbReference type="EMBL" id="SCL56418.1"/>
    </source>
</evidence>
<evidence type="ECO:0000313" key="8">
    <source>
        <dbReference type="Proteomes" id="UP000199696"/>
    </source>
</evidence>
<dbReference type="AlphaFoldDB" id="A0A1C6UQW7"/>
<comment type="subcellular location">
    <subcellularLocation>
        <location evidence="1">Membrane</location>
        <topology evidence="1">Multi-pass membrane protein</topology>
    </subcellularLocation>
</comment>
<feature type="transmembrane region" description="Helical" evidence="6">
    <location>
        <begin position="265"/>
        <end position="293"/>
    </location>
</feature>
<dbReference type="Pfam" id="PF01384">
    <property type="entry name" value="PHO4"/>
    <property type="match status" value="2"/>
</dbReference>
<evidence type="ECO:0000256" key="4">
    <source>
        <dbReference type="ARBA" id="ARBA00022989"/>
    </source>
</evidence>
<organism evidence="7 8">
    <name type="scientific">Micromonospora eburnea</name>
    <dbReference type="NCBI Taxonomy" id="227316"/>
    <lineage>
        <taxon>Bacteria</taxon>
        <taxon>Bacillati</taxon>
        <taxon>Actinomycetota</taxon>
        <taxon>Actinomycetes</taxon>
        <taxon>Micromonosporales</taxon>
        <taxon>Micromonosporaceae</taxon>
        <taxon>Micromonospora</taxon>
    </lineage>
</organism>
<evidence type="ECO:0000256" key="3">
    <source>
        <dbReference type="ARBA" id="ARBA00022692"/>
    </source>
</evidence>
<dbReference type="Proteomes" id="UP000199696">
    <property type="component" value="Unassembled WGS sequence"/>
</dbReference>
<keyword evidence="4 6" id="KW-1133">Transmembrane helix</keyword>
<keyword evidence="8" id="KW-1185">Reference proteome</keyword>
<evidence type="ECO:0000256" key="1">
    <source>
        <dbReference type="ARBA" id="ARBA00004141"/>
    </source>
</evidence>
<feature type="transmembrane region" description="Helical" evidence="6">
    <location>
        <begin position="109"/>
        <end position="130"/>
    </location>
</feature>
<feature type="transmembrane region" description="Helical" evidence="6">
    <location>
        <begin position="314"/>
        <end position="337"/>
    </location>
</feature>